<dbReference type="AlphaFoldDB" id="A0A2P5DW60"/>
<sequence>MELRSTMLGALKISAWVENGVKEICISGIERSTTPHSSFLNFAYSIKRPSLFGADLFDSG</sequence>
<comment type="caution">
    <text evidence="1">The sequence shown here is derived from an EMBL/GenBank/DDBJ whole genome shotgun (WGS) entry which is preliminary data.</text>
</comment>
<name>A0A2P5DW60_PARAD</name>
<dbReference type="Proteomes" id="UP000237105">
    <property type="component" value="Unassembled WGS sequence"/>
</dbReference>
<dbReference type="EMBL" id="JXTB01000013">
    <property type="protein sequence ID" value="PON77527.1"/>
    <property type="molecule type" value="Genomic_DNA"/>
</dbReference>
<evidence type="ECO:0000313" key="1">
    <source>
        <dbReference type="EMBL" id="PON77527.1"/>
    </source>
</evidence>
<accession>A0A2P5DW60</accession>
<gene>
    <name evidence="1" type="ORF">PanWU01x14_026880</name>
</gene>
<evidence type="ECO:0000313" key="2">
    <source>
        <dbReference type="Proteomes" id="UP000237105"/>
    </source>
</evidence>
<protein>
    <submittedName>
        <fullName evidence="1">Uncharacterized protein</fullName>
    </submittedName>
</protein>
<keyword evidence="2" id="KW-1185">Reference proteome</keyword>
<reference evidence="2" key="1">
    <citation type="submission" date="2016-06" db="EMBL/GenBank/DDBJ databases">
        <title>Parallel loss of symbiosis genes in relatives of nitrogen-fixing non-legume Parasponia.</title>
        <authorList>
            <person name="Van Velzen R."/>
            <person name="Holmer R."/>
            <person name="Bu F."/>
            <person name="Rutten L."/>
            <person name="Van Zeijl A."/>
            <person name="Liu W."/>
            <person name="Santuari L."/>
            <person name="Cao Q."/>
            <person name="Sharma T."/>
            <person name="Shen D."/>
            <person name="Roswanjaya Y."/>
            <person name="Wardhani T."/>
            <person name="Kalhor M.S."/>
            <person name="Jansen J."/>
            <person name="Van den Hoogen J."/>
            <person name="Gungor B."/>
            <person name="Hartog M."/>
            <person name="Hontelez J."/>
            <person name="Verver J."/>
            <person name="Yang W.-C."/>
            <person name="Schijlen E."/>
            <person name="Repin R."/>
            <person name="Schilthuizen M."/>
            <person name="Schranz E."/>
            <person name="Heidstra R."/>
            <person name="Miyata K."/>
            <person name="Fedorova E."/>
            <person name="Kohlen W."/>
            <person name="Bisseling T."/>
            <person name="Smit S."/>
            <person name="Geurts R."/>
        </authorList>
    </citation>
    <scope>NUCLEOTIDE SEQUENCE [LARGE SCALE GENOMIC DNA]</scope>
    <source>
        <strain evidence="2">cv. WU1-14</strain>
    </source>
</reference>
<organism evidence="1 2">
    <name type="scientific">Parasponia andersonii</name>
    <name type="common">Sponia andersonii</name>
    <dbReference type="NCBI Taxonomy" id="3476"/>
    <lineage>
        <taxon>Eukaryota</taxon>
        <taxon>Viridiplantae</taxon>
        <taxon>Streptophyta</taxon>
        <taxon>Embryophyta</taxon>
        <taxon>Tracheophyta</taxon>
        <taxon>Spermatophyta</taxon>
        <taxon>Magnoliopsida</taxon>
        <taxon>eudicotyledons</taxon>
        <taxon>Gunneridae</taxon>
        <taxon>Pentapetalae</taxon>
        <taxon>rosids</taxon>
        <taxon>fabids</taxon>
        <taxon>Rosales</taxon>
        <taxon>Cannabaceae</taxon>
        <taxon>Parasponia</taxon>
    </lineage>
</organism>
<proteinExistence type="predicted"/>